<feature type="compositionally biased region" description="Acidic residues" evidence="10">
    <location>
        <begin position="491"/>
        <end position="500"/>
    </location>
</feature>
<feature type="domain" description="Histone deacetylase" evidence="11">
    <location>
        <begin position="616"/>
        <end position="925"/>
    </location>
</feature>
<dbReference type="InterPro" id="IPR037138">
    <property type="entry name" value="His_deacetylse_dom_sf"/>
</dbReference>
<keyword evidence="4" id="KW-0678">Repressor</keyword>
<accession>A0ABM4CY92</accession>
<evidence type="ECO:0000256" key="1">
    <source>
        <dbReference type="ARBA" id="ARBA00004123"/>
    </source>
</evidence>
<gene>
    <name evidence="13" type="primary">LOC100215123</name>
</gene>
<sequence length="1021" mass="115015">MSILGLTRKKFSMAGSELASSNGDKKTSEKINSFAEQLLLLRRQQDEQYRHLTLLYKAQQDSLRQQQEHELSQHYKRQTTSHPTTKNVASYMSTSSKPYDYQHTENTSSQLERRIEEAKPQGNAISEDVRNKIRERVFRNIKKRNSKPDPRLSGQCKEDFISWSYKPQAYIESYNPDNDGLFDLPPLRKAASEPNLKRTPLYPYPKSRGRNKLYSTTAESRYHSALDDQKDKRDDTSPLYLHSTEGNVFYEGLQKNNLLFQSPSLPNINIESTNTKLYFPIHMSTLEHPPTDSTSDLKAPLQPDHPKYLDMLKTQYATNHRYLQHIIQERNLEPKEIDNLHLRYLPKSDNTTLSDVQRVKQLLESQNKLYLHLTEPLGINSSYFERSKNVSKSRIISDSSSLSSPFHSQYYEMKTSSPTLDQHSLDSHQHSNAHIRLPFLSNQDSFSSLHNASQPTRMRLKEHLREKLDATSSKSMSLDAHFHRLEKDNQIQEETEEDVAKEEKVRSQVSTSLTDGSLLANTSNGYSPGCLYGSNPHLSESYSGIYGSKLKFRDFDSSLHGSDSHLHDSQLQTKKSETDDKLSLNLFKHPKEMTGLVYDPIMLKHQCTCGESYPKHPESAGRLQSIWARLQETGVANMCELIRPRKATIAELQTVHSEKHTLLYGSGTRKEGTQNLRCFTTLSCGGVGVDAVTVWNDTHTSNAARMAAGCVIELAFKVASNELKNGFAIVRPPGHHAETHQAMGYCYFNSVAIAAKLLCLKMAAERVLIFDWDIHHGNGTQQMFYDDDRVLYISIHRHDEGSFFPGTGKAEECGAGIGVGCNINIPFDGGLDLEYGDKEYLAAFQTVVLPVVKEYQPDIILISAGFNAAGGHSDALGGYNVSSACFSYMTKELMQYANGKVVLVLEGGYILQTLCDASESCIRALLGYSTNELPEKVLKGKPNDNAIKCLEKVVELQGRYWPGIKHVASNLNSHFYGIKTEKEDVDAVSALASLSMQVTQSTSVEKVPNLSNKKEEPMDES</sequence>
<dbReference type="InterPro" id="IPR023801">
    <property type="entry name" value="His_deacetylse_dom"/>
</dbReference>
<name>A0ABM4CY92_HYDVU</name>
<dbReference type="Proteomes" id="UP001652625">
    <property type="component" value="Chromosome 11"/>
</dbReference>
<evidence type="ECO:0000256" key="6">
    <source>
        <dbReference type="ARBA" id="ARBA00022853"/>
    </source>
</evidence>
<dbReference type="RefSeq" id="XP_065666917.1">
    <property type="nucleotide sequence ID" value="XM_065810845.1"/>
</dbReference>
<evidence type="ECO:0000256" key="2">
    <source>
        <dbReference type="ARBA" id="ARBA00007738"/>
    </source>
</evidence>
<comment type="subcellular location">
    <subcellularLocation>
        <location evidence="1">Nucleus</location>
    </subcellularLocation>
</comment>
<dbReference type="Pfam" id="PF00850">
    <property type="entry name" value="Hist_deacetyl"/>
    <property type="match status" value="1"/>
</dbReference>
<dbReference type="PRINTS" id="PR01270">
    <property type="entry name" value="HDASUPER"/>
</dbReference>
<dbReference type="SUPFAM" id="SSF52768">
    <property type="entry name" value="Arginase/deacetylase"/>
    <property type="match status" value="1"/>
</dbReference>
<evidence type="ECO:0000256" key="4">
    <source>
        <dbReference type="ARBA" id="ARBA00022491"/>
    </source>
</evidence>
<keyword evidence="12" id="KW-1185">Reference proteome</keyword>
<evidence type="ECO:0000256" key="5">
    <source>
        <dbReference type="ARBA" id="ARBA00022801"/>
    </source>
</evidence>
<dbReference type="InterPro" id="IPR023696">
    <property type="entry name" value="Ureohydrolase_dom_sf"/>
</dbReference>
<evidence type="ECO:0000313" key="12">
    <source>
        <dbReference type="Proteomes" id="UP001652625"/>
    </source>
</evidence>
<evidence type="ECO:0000259" key="11">
    <source>
        <dbReference type="Pfam" id="PF00850"/>
    </source>
</evidence>
<keyword evidence="6" id="KW-0156">Chromatin regulator</keyword>
<evidence type="ECO:0000256" key="10">
    <source>
        <dbReference type="SAM" id="MobiDB-lite"/>
    </source>
</evidence>
<dbReference type="PANTHER" id="PTHR10625:SF5">
    <property type="entry name" value="HISTONE DEACETYLASE"/>
    <property type="match status" value="1"/>
</dbReference>
<evidence type="ECO:0000256" key="9">
    <source>
        <dbReference type="ARBA" id="ARBA00023242"/>
    </source>
</evidence>
<evidence type="ECO:0000313" key="13">
    <source>
        <dbReference type="RefSeq" id="XP_065666917.1"/>
    </source>
</evidence>
<dbReference type="EC" id="3.5.1.98" evidence="3"/>
<evidence type="ECO:0000256" key="3">
    <source>
        <dbReference type="ARBA" id="ARBA00012111"/>
    </source>
</evidence>
<dbReference type="PANTHER" id="PTHR10625">
    <property type="entry name" value="HISTONE DEACETYLASE HDAC1-RELATED"/>
    <property type="match status" value="1"/>
</dbReference>
<feature type="region of interest" description="Disordered" evidence="10">
    <location>
        <begin position="196"/>
        <end position="237"/>
    </location>
</feature>
<dbReference type="InterPro" id="IPR000286">
    <property type="entry name" value="HDACs"/>
</dbReference>
<keyword evidence="8" id="KW-0804">Transcription</keyword>
<comment type="similarity">
    <text evidence="2">Belongs to the histone deacetylase family. HD type 2 subfamily.</text>
</comment>
<protein>
    <recommendedName>
        <fullName evidence="3">histone deacetylase</fullName>
        <ecNumber evidence="3">3.5.1.98</ecNumber>
    </recommendedName>
</protein>
<feature type="region of interest" description="Disordered" evidence="10">
    <location>
        <begin position="1001"/>
        <end position="1021"/>
    </location>
</feature>
<reference evidence="13" key="1">
    <citation type="submission" date="2025-08" db="UniProtKB">
        <authorList>
            <consortium name="RefSeq"/>
        </authorList>
    </citation>
    <scope>IDENTIFICATION</scope>
</reference>
<keyword evidence="5" id="KW-0378">Hydrolase</keyword>
<keyword evidence="7" id="KW-0805">Transcription regulation</keyword>
<dbReference type="GeneID" id="100215123"/>
<organism evidence="12 13">
    <name type="scientific">Hydra vulgaris</name>
    <name type="common">Hydra</name>
    <name type="synonym">Hydra attenuata</name>
    <dbReference type="NCBI Taxonomy" id="6087"/>
    <lineage>
        <taxon>Eukaryota</taxon>
        <taxon>Metazoa</taxon>
        <taxon>Cnidaria</taxon>
        <taxon>Hydrozoa</taxon>
        <taxon>Hydroidolina</taxon>
        <taxon>Anthoathecata</taxon>
        <taxon>Aplanulata</taxon>
        <taxon>Hydridae</taxon>
        <taxon>Hydra</taxon>
    </lineage>
</organism>
<evidence type="ECO:0000256" key="7">
    <source>
        <dbReference type="ARBA" id="ARBA00023015"/>
    </source>
</evidence>
<keyword evidence="9" id="KW-0539">Nucleus</keyword>
<feature type="compositionally biased region" description="Basic and acidic residues" evidence="10">
    <location>
        <begin position="220"/>
        <end position="236"/>
    </location>
</feature>
<dbReference type="Gene3D" id="3.40.800.20">
    <property type="entry name" value="Histone deacetylase domain"/>
    <property type="match status" value="1"/>
</dbReference>
<evidence type="ECO:0000256" key="8">
    <source>
        <dbReference type="ARBA" id="ARBA00023163"/>
    </source>
</evidence>
<feature type="compositionally biased region" description="Basic and acidic residues" evidence="10">
    <location>
        <begin position="1012"/>
        <end position="1021"/>
    </location>
</feature>
<feature type="region of interest" description="Disordered" evidence="10">
    <location>
        <begin position="488"/>
        <end position="512"/>
    </location>
</feature>
<proteinExistence type="inferred from homology"/>